<keyword evidence="2" id="KW-1185">Reference proteome</keyword>
<dbReference type="Gene3D" id="3.40.630.30">
    <property type="match status" value="1"/>
</dbReference>
<sequence>MKFITINKWDDEFWKKANPVYQQAFGEKGAKPEKIIRNMFKKKICYLHLAIIGEDVIGMALTGKLKGSNSLLIDYLAVQKNWRNQVPWKNYGLYKRLGC</sequence>
<reference evidence="1 2" key="1">
    <citation type="submission" date="2022-06" db="EMBL/GenBank/DDBJ databases">
        <authorList>
            <person name="Jeon C.O."/>
        </authorList>
    </citation>
    <scope>NUCLEOTIDE SEQUENCE [LARGE SCALE GENOMIC DNA]</scope>
    <source>
        <strain evidence="1 2">KCTC 13943</strain>
    </source>
</reference>
<name>A0ABT0W9F2_9BACI</name>
<gene>
    <name evidence="1" type="ORF">NDK43_09895</name>
</gene>
<dbReference type="SUPFAM" id="SSF55729">
    <property type="entry name" value="Acyl-CoA N-acyltransferases (Nat)"/>
    <property type="match status" value="1"/>
</dbReference>
<proteinExistence type="predicted"/>
<accession>A0ABT0W9F2</accession>
<evidence type="ECO:0000313" key="1">
    <source>
        <dbReference type="EMBL" id="MCM2532639.1"/>
    </source>
</evidence>
<protein>
    <recommendedName>
        <fullName evidence="3">GNAT family N-acetyltransferase</fullName>
    </recommendedName>
</protein>
<evidence type="ECO:0008006" key="3">
    <source>
        <dbReference type="Google" id="ProtNLM"/>
    </source>
</evidence>
<comment type="caution">
    <text evidence="1">The sequence shown here is derived from an EMBL/GenBank/DDBJ whole genome shotgun (WGS) entry which is preliminary data.</text>
</comment>
<dbReference type="Proteomes" id="UP001523262">
    <property type="component" value="Unassembled WGS sequence"/>
</dbReference>
<evidence type="ECO:0000313" key="2">
    <source>
        <dbReference type="Proteomes" id="UP001523262"/>
    </source>
</evidence>
<dbReference type="EMBL" id="JAMQCR010000001">
    <property type="protein sequence ID" value="MCM2532639.1"/>
    <property type="molecule type" value="Genomic_DNA"/>
</dbReference>
<organism evidence="1 2">
    <name type="scientific">Neobacillus pocheonensis</name>
    <dbReference type="NCBI Taxonomy" id="363869"/>
    <lineage>
        <taxon>Bacteria</taxon>
        <taxon>Bacillati</taxon>
        <taxon>Bacillota</taxon>
        <taxon>Bacilli</taxon>
        <taxon>Bacillales</taxon>
        <taxon>Bacillaceae</taxon>
        <taxon>Neobacillus</taxon>
    </lineage>
</organism>
<dbReference type="InterPro" id="IPR016181">
    <property type="entry name" value="Acyl_CoA_acyltransferase"/>
</dbReference>